<reference evidence="1 2" key="1">
    <citation type="journal article" date="2013" name="Int. J. Syst. Evol. Microbiol.">
        <title>Hoeflea suaedae sp. nov., an endophytic bacterium isolated from the root of the halophyte Suaeda maritima.</title>
        <authorList>
            <person name="Chung E.J."/>
            <person name="Park J.A."/>
            <person name="Pramanik P."/>
            <person name="Bibi F."/>
            <person name="Jeon C.O."/>
            <person name="Chung Y.R."/>
        </authorList>
    </citation>
    <scope>NUCLEOTIDE SEQUENCE [LARGE SCALE GENOMIC DNA]</scope>
    <source>
        <strain evidence="1 2">YC6898</strain>
    </source>
</reference>
<evidence type="ECO:0000313" key="2">
    <source>
        <dbReference type="Proteomes" id="UP000295131"/>
    </source>
</evidence>
<dbReference type="OrthoDB" id="7851935at2"/>
<organism evidence="1 2">
    <name type="scientific">Pseudohoeflea suaedae</name>
    <dbReference type="NCBI Taxonomy" id="877384"/>
    <lineage>
        <taxon>Bacteria</taxon>
        <taxon>Pseudomonadati</taxon>
        <taxon>Pseudomonadota</taxon>
        <taxon>Alphaproteobacteria</taxon>
        <taxon>Hyphomicrobiales</taxon>
        <taxon>Rhizobiaceae</taxon>
        <taxon>Pseudohoeflea</taxon>
    </lineage>
</organism>
<keyword evidence="2" id="KW-1185">Reference proteome</keyword>
<comment type="caution">
    <text evidence="1">The sequence shown here is derived from an EMBL/GenBank/DDBJ whole genome shotgun (WGS) entry which is preliminary data.</text>
</comment>
<evidence type="ECO:0008006" key="3">
    <source>
        <dbReference type="Google" id="ProtNLM"/>
    </source>
</evidence>
<evidence type="ECO:0000313" key="1">
    <source>
        <dbReference type="EMBL" id="TDH39226.1"/>
    </source>
</evidence>
<proteinExistence type="predicted"/>
<dbReference type="AlphaFoldDB" id="A0A4R5PQ46"/>
<dbReference type="Proteomes" id="UP000295131">
    <property type="component" value="Unassembled WGS sequence"/>
</dbReference>
<gene>
    <name evidence="1" type="ORF">E2A64_09210</name>
</gene>
<dbReference type="RefSeq" id="WP_133284057.1">
    <property type="nucleotide sequence ID" value="NZ_SMSI01000001.1"/>
</dbReference>
<name>A0A4R5PQ46_9HYPH</name>
<protein>
    <recommendedName>
        <fullName evidence="3">MAE-28990/MAE-18760-like HEPN domain-containing protein</fullName>
    </recommendedName>
</protein>
<dbReference type="EMBL" id="SMSI01000001">
    <property type="protein sequence ID" value="TDH39226.1"/>
    <property type="molecule type" value="Genomic_DNA"/>
</dbReference>
<sequence>MCRAQLEKEYEGMVERHELYAKFGITAEAAQLFETELGTLVLALEGLKNDWHTSPDPNTARKVLDRIDRSTLGRTLVDLRQYITFEANLEKCFSSALKSRNLLMHGFFERHSFKIQTDAGRREMIADLKNLHEELFVAWQAASKLTAILMAAISHRTDGQ</sequence>
<accession>A0A4R5PQ46</accession>